<feature type="short sequence motif" description="'HIGH' region" evidence="7">
    <location>
        <begin position="10"/>
        <end position="20"/>
    </location>
</feature>
<dbReference type="HOGENOM" id="CLU_015768_6_3_10"/>
<dbReference type="InterPro" id="IPR004527">
    <property type="entry name" value="Glu-tRNA-ligase_bac/mito"/>
</dbReference>
<dbReference type="AlphaFoldDB" id="C7LK03"/>
<gene>
    <name evidence="7 11" type="primary">gltX</name>
    <name evidence="11" type="ordered locus">SMDSEM_035</name>
</gene>
<dbReference type="InterPro" id="IPR014729">
    <property type="entry name" value="Rossmann-like_a/b/a_fold"/>
</dbReference>
<comment type="catalytic activity">
    <reaction evidence="7">
        <text>tRNA(Glu) + L-glutamate + ATP = L-glutamyl-tRNA(Glu) + AMP + diphosphate</text>
        <dbReference type="Rhea" id="RHEA:23540"/>
        <dbReference type="Rhea" id="RHEA-COMP:9663"/>
        <dbReference type="Rhea" id="RHEA-COMP:9680"/>
        <dbReference type="ChEBI" id="CHEBI:29985"/>
        <dbReference type="ChEBI" id="CHEBI:30616"/>
        <dbReference type="ChEBI" id="CHEBI:33019"/>
        <dbReference type="ChEBI" id="CHEBI:78442"/>
        <dbReference type="ChEBI" id="CHEBI:78520"/>
        <dbReference type="ChEBI" id="CHEBI:456215"/>
        <dbReference type="EC" id="6.1.1.17"/>
    </reaction>
</comment>
<keyword evidence="2 7" id="KW-0436">Ligase</keyword>
<organism evidence="11 12">
    <name type="scientific">Karelsulcia muelleri (strain SMDSEM)</name>
    <name type="common">Sulcia muelleri</name>
    <dbReference type="NCBI Taxonomy" id="595499"/>
    <lineage>
        <taxon>Bacteria</taxon>
        <taxon>Pseudomonadati</taxon>
        <taxon>Bacteroidota</taxon>
        <taxon>Flavobacteriia</taxon>
        <taxon>Flavobacteriales</taxon>
        <taxon>Candidatus Karelsulcia</taxon>
    </lineage>
</organism>
<evidence type="ECO:0000313" key="11">
    <source>
        <dbReference type="EMBL" id="ACU52765.1"/>
    </source>
</evidence>
<dbReference type="InterPro" id="IPR000924">
    <property type="entry name" value="Glu/Gln-tRNA-synth"/>
</dbReference>
<dbReference type="SUPFAM" id="SSF48163">
    <property type="entry name" value="An anticodon-binding domain of class I aminoacyl-tRNA synthetases"/>
    <property type="match status" value="1"/>
</dbReference>
<evidence type="ECO:0000256" key="7">
    <source>
        <dbReference type="HAMAP-Rule" id="MF_00022"/>
    </source>
</evidence>
<reference evidence="11 12" key="1">
    <citation type="journal article" date="2009" name="Proc. Natl. Acad. Sci. U.S.A.">
        <title>Convergent evolution of metabolic roles in bacterial co-symbionts of insects.</title>
        <authorList>
            <person name="McCutcheon J.P."/>
            <person name="McDonald B.R."/>
            <person name="Moran N.A."/>
        </authorList>
    </citation>
    <scope>NUCLEOTIDE SEQUENCE [LARGE SCALE GENOMIC DNA]</scope>
    <source>
        <strain evidence="11 12">SMDSEM</strain>
    </source>
</reference>
<dbReference type="NCBIfam" id="TIGR00464">
    <property type="entry name" value="gltX_bact"/>
    <property type="match status" value="1"/>
</dbReference>
<keyword evidence="4 7" id="KW-0067">ATP-binding</keyword>
<evidence type="ECO:0000259" key="10">
    <source>
        <dbReference type="Pfam" id="PF19269"/>
    </source>
</evidence>
<dbReference type="InterPro" id="IPR049940">
    <property type="entry name" value="GluQ/Sye"/>
</dbReference>
<dbReference type="PANTHER" id="PTHR43311">
    <property type="entry name" value="GLUTAMATE--TRNA LIGASE"/>
    <property type="match status" value="1"/>
</dbReference>
<comment type="similarity">
    <text evidence="1 7">Belongs to the class-I aminoacyl-tRNA synthetase family. Glutamate--tRNA ligase type 1 subfamily.</text>
</comment>
<feature type="binding site" evidence="7">
    <location>
        <position position="244"/>
    </location>
    <ligand>
        <name>ATP</name>
        <dbReference type="ChEBI" id="CHEBI:30616"/>
    </ligand>
</feature>
<sequence>MKKVRVRFAPSPTGPLHLGSIRTALYNFLFAKKNKGKFILRIEDTDRSRYKSGAENYIIKSLKWCGLTVNEGPAMKGNYGPYRQSERYEIYKKYIKYLLANDFAYYAFEKKKKKRNYNRKKLDLNISNEKTFKKIINGIVFVIRLKIPKFFGLKIKDFLRGKIIMNFNSLDEKIIIKSDGTPTYHLANVIDGHLMKISHVIKGEEWLSSFPINICLYKYFYWIPPIFLHLPLILNPLGQGKISKRKILKFPIFPLGWKDKKTSQKYKGYRESGYFPEAFINMLVFLGWNPGGTKEIFSLKNLISIFKIEDINISSAKFNLKKAEWFNCKYFKKKTSKEILFLLKKELKKRNIFYIKIKNIFLLKIINFLIKKCSFINEIINQTIYFFKSPDLNELFLNEKFFFKKNLKRFHSLIWIFLNEKKFNILNIKTLIQKLDFYKKRYSYSIMQLLRISLVGSLKGLDLFFIISIIGKKESLKRIIKFINYCI</sequence>
<dbReference type="Pfam" id="PF00749">
    <property type="entry name" value="tRNA-synt_1c"/>
    <property type="match status" value="1"/>
</dbReference>
<evidence type="ECO:0000256" key="4">
    <source>
        <dbReference type="ARBA" id="ARBA00022840"/>
    </source>
</evidence>
<dbReference type="GO" id="GO:0005829">
    <property type="term" value="C:cytosol"/>
    <property type="evidence" value="ECO:0007669"/>
    <property type="project" value="TreeGrafter"/>
</dbReference>
<dbReference type="GO" id="GO:0006424">
    <property type="term" value="P:glutamyl-tRNA aminoacylation"/>
    <property type="evidence" value="ECO:0007669"/>
    <property type="project" value="UniProtKB-UniRule"/>
</dbReference>
<protein>
    <recommendedName>
        <fullName evidence="7">Glutamate--tRNA ligase</fullName>
        <ecNumber evidence="7">6.1.1.17</ecNumber>
    </recommendedName>
    <alternativeName>
        <fullName evidence="7">Glutamyl-tRNA synthetase</fullName>
        <shortName evidence="7">GluRS</shortName>
    </alternativeName>
</protein>
<comment type="subcellular location">
    <subcellularLocation>
        <location evidence="7">Cytoplasm</location>
    </subcellularLocation>
</comment>
<evidence type="ECO:0000256" key="5">
    <source>
        <dbReference type="ARBA" id="ARBA00022917"/>
    </source>
</evidence>
<dbReference type="InterPro" id="IPR045462">
    <property type="entry name" value="aa-tRNA-synth_I_cd-bd"/>
</dbReference>
<dbReference type="EC" id="6.1.1.17" evidence="7"/>
<dbReference type="STRING" id="595499.SMDSEM_035"/>
<evidence type="ECO:0000256" key="3">
    <source>
        <dbReference type="ARBA" id="ARBA00022741"/>
    </source>
</evidence>
<keyword evidence="8" id="KW-0812">Transmembrane</keyword>
<dbReference type="HAMAP" id="MF_00022">
    <property type="entry name" value="Glu_tRNA_synth_type1"/>
    <property type="match status" value="1"/>
</dbReference>
<dbReference type="InterPro" id="IPR008925">
    <property type="entry name" value="aa_tRNA-synth_I_cd-bd_sf"/>
</dbReference>
<dbReference type="Gene3D" id="1.10.10.350">
    <property type="match status" value="1"/>
</dbReference>
<dbReference type="PANTHER" id="PTHR43311:SF2">
    <property type="entry name" value="GLUTAMATE--TRNA LIGASE, MITOCHONDRIAL-RELATED"/>
    <property type="match status" value="1"/>
</dbReference>
<evidence type="ECO:0000256" key="8">
    <source>
        <dbReference type="SAM" id="Phobius"/>
    </source>
</evidence>
<evidence type="ECO:0000259" key="9">
    <source>
        <dbReference type="Pfam" id="PF00749"/>
    </source>
</evidence>
<comment type="function">
    <text evidence="7">Catalyzes the attachment of glutamate to tRNA(Glu) in a two-step reaction: glutamate is first activated by ATP to form Glu-AMP and then transferred to the acceptor end of tRNA(Glu).</text>
</comment>
<dbReference type="InterPro" id="IPR020058">
    <property type="entry name" value="Glu/Gln-tRNA-synth_Ib_cat-dom"/>
</dbReference>
<dbReference type="GO" id="GO:0005524">
    <property type="term" value="F:ATP binding"/>
    <property type="evidence" value="ECO:0007669"/>
    <property type="project" value="UniProtKB-UniRule"/>
</dbReference>
<keyword evidence="7" id="KW-0963">Cytoplasm</keyword>
<evidence type="ECO:0000256" key="1">
    <source>
        <dbReference type="ARBA" id="ARBA00007894"/>
    </source>
</evidence>
<keyword evidence="8" id="KW-1133">Transmembrane helix</keyword>
<dbReference type="EMBL" id="CP001605">
    <property type="protein sequence ID" value="ACU52765.1"/>
    <property type="molecule type" value="Genomic_DNA"/>
</dbReference>
<keyword evidence="6 7" id="KW-0030">Aminoacyl-tRNA synthetase</keyword>
<comment type="subunit">
    <text evidence="7">Monomer.</text>
</comment>
<dbReference type="SUPFAM" id="SSF52374">
    <property type="entry name" value="Nucleotidylyl transferase"/>
    <property type="match status" value="1"/>
</dbReference>
<dbReference type="InterPro" id="IPR033910">
    <property type="entry name" value="GluRS_core"/>
</dbReference>
<name>C7LK03_KARMS</name>
<keyword evidence="8" id="KW-0472">Membrane</keyword>
<dbReference type="GO" id="GO:0008270">
    <property type="term" value="F:zinc ion binding"/>
    <property type="evidence" value="ECO:0007669"/>
    <property type="project" value="InterPro"/>
</dbReference>
<keyword evidence="3 7" id="KW-0547">Nucleotide-binding</keyword>
<dbReference type="GO" id="GO:0000049">
    <property type="term" value="F:tRNA binding"/>
    <property type="evidence" value="ECO:0007669"/>
    <property type="project" value="InterPro"/>
</dbReference>
<feature type="transmembrane region" description="Helical" evidence="8">
    <location>
        <begin position="449"/>
        <end position="471"/>
    </location>
</feature>
<proteinExistence type="inferred from homology"/>
<feature type="domain" description="Aminoacyl-tRNA synthetase class I anticodon-binding" evidence="10">
    <location>
        <begin position="360"/>
        <end position="482"/>
    </location>
</feature>
<feature type="domain" description="Glutamyl/glutaminyl-tRNA synthetase class Ib catalytic" evidence="9">
    <location>
        <begin position="3"/>
        <end position="325"/>
    </location>
</feature>
<feature type="short sequence motif" description="'KMSKS' region" evidence="7">
    <location>
        <begin position="241"/>
        <end position="245"/>
    </location>
</feature>
<dbReference type="InterPro" id="IPR020751">
    <property type="entry name" value="aa-tRNA-synth_I_codon-bd_sub2"/>
</dbReference>
<evidence type="ECO:0000313" key="12">
    <source>
        <dbReference type="Proteomes" id="UP000008074"/>
    </source>
</evidence>
<dbReference type="CDD" id="cd00808">
    <property type="entry name" value="GluRS_core"/>
    <property type="match status" value="1"/>
</dbReference>
<keyword evidence="5 7" id="KW-0648">Protein biosynthesis</keyword>
<dbReference type="PRINTS" id="PR00987">
    <property type="entry name" value="TRNASYNTHGLU"/>
</dbReference>
<dbReference type="KEGG" id="sms:SMDSEM_035"/>
<evidence type="ECO:0000256" key="6">
    <source>
        <dbReference type="ARBA" id="ARBA00023146"/>
    </source>
</evidence>
<accession>C7LK03</accession>
<dbReference type="Gene3D" id="3.40.50.620">
    <property type="entry name" value="HUPs"/>
    <property type="match status" value="1"/>
</dbReference>
<dbReference type="GO" id="GO:0004818">
    <property type="term" value="F:glutamate-tRNA ligase activity"/>
    <property type="evidence" value="ECO:0007669"/>
    <property type="project" value="UniProtKB-UniRule"/>
</dbReference>
<comment type="caution">
    <text evidence="7">Lacks conserved residue(s) required for the propagation of feature annotation.</text>
</comment>
<dbReference type="Proteomes" id="UP000008074">
    <property type="component" value="Chromosome"/>
</dbReference>
<evidence type="ECO:0000256" key="2">
    <source>
        <dbReference type="ARBA" id="ARBA00022598"/>
    </source>
</evidence>
<dbReference type="Pfam" id="PF19269">
    <property type="entry name" value="Anticodon_2"/>
    <property type="match status" value="1"/>
</dbReference>